<gene>
    <name evidence="1" type="ORF">R1sor_001910</name>
</gene>
<protein>
    <submittedName>
        <fullName evidence="1">Uncharacterized protein</fullName>
    </submittedName>
</protein>
<reference evidence="1 2" key="1">
    <citation type="submission" date="2024-09" db="EMBL/GenBank/DDBJ databases">
        <title>Chromosome-scale assembly of Riccia sorocarpa.</title>
        <authorList>
            <person name="Paukszto L."/>
        </authorList>
    </citation>
    <scope>NUCLEOTIDE SEQUENCE [LARGE SCALE GENOMIC DNA]</scope>
    <source>
        <strain evidence="1">LP-2024</strain>
        <tissue evidence="1">Aerial parts of the thallus</tissue>
    </source>
</reference>
<dbReference type="AlphaFoldDB" id="A0ABD3GY51"/>
<name>A0ABD3GY51_9MARC</name>
<dbReference type="EMBL" id="JBJQOH010000006">
    <property type="protein sequence ID" value="KAL3683888.1"/>
    <property type="molecule type" value="Genomic_DNA"/>
</dbReference>
<evidence type="ECO:0000313" key="1">
    <source>
        <dbReference type="EMBL" id="KAL3683888.1"/>
    </source>
</evidence>
<sequence length="230" mass="25037">MSCVGLRAISAGVPHGVSAPPTDDIPADDHALVQYSYPSRMIGGPLMMEAAQKVDRCLARLQSLQGTVSLPAPAASASVSSRMSPVYSRSKSCIGSPRSGREEKEPVIRIHDILRFSDDFTGKIPALKQEQKGKYLRRLSRSKTEVFDDKKDPRDPHDRLLLQENKKTTGFGIKTMNLASGEVRDSAFNRRDIGNLTRIALIPEGKESTIQMYILAAAASSTSVGAMPPR</sequence>
<comment type="caution">
    <text evidence="1">The sequence shown here is derived from an EMBL/GenBank/DDBJ whole genome shotgun (WGS) entry which is preliminary data.</text>
</comment>
<organism evidence="1 2">
    <name type="scientific">Riccia sorocarpa</name>
    <dbReference type="NCBI Taxonomy" id="122646"/>
    <lineage>
        <taxon>Eukaryota</taxon>
        <taxon>Viridiplantae</taxon>
        <taxon>Streptophyta</taxon>
        <taxon>Embryophyta</taxon>
        <taxon>Marchantiophyta</taxon>
        <taxon>Marchantiopsida</taxon>
        <taxon>Marchantiidae</taxon>
        <taxon>Marchantiales</taxon>
        <taxon>Ricciaceae</taxon>
        <taxon>Riccia</taxon>
    </lineage>
</organism>
<keyword evidence="2" id="KW-1185">Reference proteome</keyword>
<dbReference type="Proteomes" id="UP001633002">
    <property type="component" value="Unassembled WGS sequence"/>
</dbReference>
<accession>A0ABD3GY51</accession>
<proteinExistence type="predicted"/>
<evidence type="ECO:0000313" key="2">
    <source>
        <dbReference type="Proteomes" id="UP001633002"/>
    </source>
</evidence>